<dbReference type="EMBL" id="JAPFIT010000010">
    <property type="protein sequence ID" value="MDC5739267.1"/>
    <property type="molecule type" value="Genomic_DNA"/>
</dbReference>
<sequence length="29" mass="3615">MRNDWYFRYALRFLFKVICNGYGKELLTP</sequence>
<organism evidence="1 2">
    <name type="scientific">Vibrio europaeus</name>
    <dbReference type="NCBI Taxonomy" id="300876"/>
    <lineage>
        <taxon>Bacteria</taxon>
        <taxon>Pseudomonadati</taxon>
        <taxon>Pseudomonadota</taxon>
        <taxon>Gammaproteobacteria</taxon>
        <taxon>Vibrionales</taxon>
        <taxon>Vibrionaceae</taxon>
        <taxon>Vibrio</taxon>
        <taxon>Vibrio oreintalis group</taxon>
    </lineage>
</organism>
<accession>A0ABT5GPX5</accession>
<dbReference type="Proteomes" id="UP001150001">
    <property type="component" value="Unassembled WGS sequence"/>
</dbReference>
<evidence type="ECO:0000313" key="2">
    <source>
        <dbReference type="Proteomes" id="UP001150001"/>
    </source>
</evidence>
<reference evidence="1" key="1">
    <citation type="submission" date="2022-11" db="EMBL/GenBank/DDBJ databases">
        <title>Role of the vibriolysin VemA secreted by the emergent pathogen Vibrio europaeus in the colonization of Manila clam mucus.</title>
        <authorList>
            <person name="Martinez C."/>
            <person name="Rodriguez S."/>
            <person name="Vences A."/>
            <person name="Barja J.L."/>
            <person name="Toranzo A.E."/>
            <person name="Dubert J."/>
        </authorList>
    </citation>
    <scope>NUCLEOTIDE SEQUENCE</scope>
    <source>
        <strain evidence="1">3454</strain>
    </source>
</reference>
<evidence type="ECO:0000313" key="1">
    <source>
        <dbReference type="EMBL" id="MDC5739267.1"/>
    </source>
</evidence>
<protein>
    <submittedName>
        <fullName evidence="1">DUF3265 domain-containing protein</fullName>
    </submittedName>
</protein>
<comment type="caution">
    <text evidence="1">The sequence shown here is derived from an EMBL/GenBank/DDBJ whole genome shotgun (WGS) entry which is preliminary data.</text>
</comment>
<gene>
    <name evidence="1" type="ORF">OPW20_04270</name>
</gene>
<keyword evidence="2" id="KW-1185">Reference proteome</keyword>
<proteinExistence type="predicted"/>
<name>A0ABT5GPX5_9VIBR</name>